<keyword evidence="2" id="KW-1185">Reference proteome</keyword>
<evidence type="ECO:0000313" key="1">
    <source>
        <dbReference type="EMBL" id="KAG0249884.1"/>
    </source>
</evidence>
<accession>A0AAD4D090</accession>
<proteinExistence type="predicted"/>
<reference evidence="1" key="1">
    <citation type="journal article" date="2020" name="Fungal Divers.">
        <title>Resolving the Mortierellaceae phylogeny through synthesis of multi-gene phylogenetics and phylogenomics.</title>
        <authorList>
            <person name="Vandepol N."/>
            <person name="Liber J."/>
            <person name="Desiro A."/>
            <person name="Na H."/>
            <person name="Kennedy M."/>
            <person name="Barry K."/>
            <person name="Grigoriev I.V."/>
            <person name="Miller A.N."/>
            <person name="O'Donnell K."/>
            <person name="Stajich J.E."/>
            <person name="Bonito G."/>
        </authorList>
    </citation>
    <scope>NUCLEOTIDE SEQUENCE</scope>
    <source>
        <strain evidence="1">NRRL 28262</strain>
    </source>
</reference>
<dbReference type="Proteomes" id="UP001194580">
    <property type="component" value="Unassembled WGS sequence"/>
</dbReference>
<dbReference type="AlphaFoldDB" id="A0AAD4D090"/>
<comment type="caution">
    <text evidence="1">The sequence shown here is derived from an EMBL/GenBank/DDBJ whole genome shotgun (WGS) entry which is preliminary data.</text>
</comment>
<dbReference type="EMBL" id="JAAAIL010003593">
    <property type="protein sequence ID" value="KAG0249884.1"/>
    <property type="molecule type" value="Genomic_DNA"/>
</dbReference>
<organism evidence="1 2">
    <name type="scientific">Linnemannia exigua</name>
    <dbReference type="NCBI Taxonomy" id="604196"/>
    <lineage>
        <taxon>Eukaryota</taxon>
        <taxon>Fungi</taxon>
        <taxon>Fungi incertae sedis</taxon>
        <taxon>Mucoromycota</taxon>
        <taxon>Mortierellomycotina</taxon>
        <taxon>Mortierellomycetes</taxon>
        <taxon>Mortierellales</taxon>
        <taxon>Mortierellaceae</taxon>
        <taxon>Linnemannia</taxon>
    </lineage>
</organism>
<sequence length="59" mass="6560">MNSDNASGGKYPRKGGGWQQEFSIIKGQNYFDGQSAPTNITRKYFETCSPFSTDKPALH</sequence>
<gene>
    <name evidence="1" type="ORF">BGZ95_007373</name>
</gene>
<evidence type="ECO:0000313" key="2">
    <source>
        <dbReference type="Proteomes" id="UP001194580"/>
    </source>
</evidence>
<feature type="non-terminal residue" evidence="1">
    <location>
        <position position="59"/>
    </location>
</feature>
<name>A0AAD4D090_9FUNG</name>
<protein>
    <submittedName>
        <fullName evidence="1">Uncharacterized protein</fullName>
    </submittedName>
</protein>